<sequence>MTSAPGNITQDTQHGDPNVTPDPQNGTFSIHPSTQQIGPRPDWILYTVPAFACLVGLYLFSLVLIKHWKTEERKRREEIRSKAKSIQQRLNGFNSESEDKDDDPCKAEAMAAQSYENVEAAVYFNREVVTYYVPAEEGDDYVTPDTEGCETEEGSGETQNDSLFPPQNLTDTDGESYENMESALYAEPRRRPAQDADTQEEEDYIDPDGGEKEKDGESYENMESSEYSQPRRHSNPDLPHCQRTAQEGTEEEEDDSYEKMASIAVPGTTERETDWEGGRAKARRDWYHTQKTV</sequence>
<feature type="compositionally biased region" description="Low complexity" evidence="1">
    <location>
        <begin position="219"/>
        <end position="228"/>
    </location>
</feature>
<keyword evidence="2" id="KW-1133">Transmembrane helix</keyword>
<name>A0A8T3CQD5_9TELE</name>
<keyword evidence="2" id="KW-0472">Membrane</keyword>
<protein>
    <submittedName>
        <fullName evidence="3">Uncharacterized protein</fullName>
    </submittedName>
</protein>
<keyword evidence="4" id="KW-1185">Reference proteome</keyword>
<feature type="compositionally biased region" description="Polar residues" evidence="1">
    <location>
        <begin position="85"/>
        <end position="95"/>
    </location>
</feature>
<evidence type="ECO:0000256" key="1">
    <source>
        <dbReference type="SAM" id="MobiDB-lite"/>
    </source>
</evidence>
<comment type="caution">
    <text evidence="3">The sequence shown here is derived from an EMBL/GenBank/DDBJ whole genome shotgun (WGS) entry which is preliminary data.</text>
</comment>
<evidence type="ECO:0000256" key="2">
    <source>
        <dbReference type="SAM" id="Phobius"/>
    </source>
</evidence>
<feature type="compositionally biased region" description="Basic and acidic residues" evidence="1">
    <location>
        <begin position="269"/>
        <end position="293"/>
    </location>
</feature>
<dbReference type="Proteomes" id="UP000829720">
    <property type="component" value="Unassembled WGS sequence"/>
</dbReference>
<feature type="compositionally biased region" description="Polar residues" evidence="1">
    <location>
        <begin position="159"/>
        <end position="171"/>
    </location>
</feature>
<feature type="compositionally biased region" description="Acidic residues" evidence="1">
    <location>
        <begin position="197"/>
        <end position="208"/>
    </location>
</feature>
<accession>A0A8T3CQD5</accession>
<evidence type="ECO:0000313" key="3">
    <source>
        <dbReference type="EMBL" id="KAI1884748.1"/>
    </source>
</evidence>
<keyword evidence="2" id="KW-0812">Transmembrane</keyword>
<feature type="region of interest" description="Disordered" evidence="1">
    <location>
        <begin position="138"/>
        <end position="293"/>
    </location>
</feature>
<evidence type="ECO:0000313" key="4">
    <source>
        <dbReference type="Proteomes" id="UP000829720"/>
    </source>
</evidence>
<feature type="compositionally biased region" description="Polar residues" evidence="1">
    <location>
        <begin position="21"/>
        <end position="33"/>
    </location>
</feature>
<feature type="compositionally biased region" description="Polar residues" evidence="1">
    <location>
        <begin position="1"/>
        <end position="12"/>
    </location>
</feature>
<dbReference type="OrthoDB" id="8908044at2759"/>
<feature type="compositionally biased region" description="Acidic residues" evidence="1">
    <location>
        <begin position="138"/>
        <end position="155"/>
    </location>
</feature>
<gene>
    <name evidence="3" type="ORF">AGOR_G00229700</name>
</gene>
<reference evidence="3" key="1">
    <citation type="submission" date="2021-01" db="EMBL/GenBank/DDBJ databases">
        <authorList>
            <person name="Zahm M."/>
            <person name="Roques C."/>
            <person name="Cabau C."/>
            <person name="Klopp C."/>
            <person name="Donnadieu C."/>
            <person name="Jouanno E."/>
            <person name="Lampietro C."/>
            <person name="Louis A."/>
            <person name="Herpin A."/>
            <person name="Echchiki A."/>
            <person name="Berthelot C."/>
            <person name="Parey E."/>
            <person name="Roest-Crollius H."/>
            <person name="Braasch I."/>
            <person name="Postlethwait J."/>
            <person name="Bobe J."/>
            <person name="Montfort J."/>
            <person name="Bouchez O."/>
            <person name="Begum T."/>
            <person name="Mejri S."/>
            <person name="Adams A."/>
            <person name="Chen W.-J."/>
            <person name="Guiguen Y."/>
        </authorList>
    </citation>
    <scope>NUCLEOTIDE SEQUENCE</scope>
    <source>
        <tissue evidence="3">Blood</tissue>
    </source>
</reference>
<dbReference type="EMBL" id="JAERUA010000022">
    <property type="protein sequence ID" value="KAI1884748.1"/>
    <property type="molecule type" value="Genomic_DNA"/>
</dbReference>
<feature type="region of interest" description="Disordered" evidence="1">
    <location>
        <begin position="74"/>
        <end position="103"/>
    </location>
</feature>
<proteinExistence type="predicted"/>
<organism evidence="3 4">
    <name type="scientific">Albula goreensis</name>
    <dbReference type="NCBI Taxonomy" id="1534307"/>
    <lineage>
        <taxon>Eukaryota</taxon>
        <taxon>Metazoa</taxon>
        <taxon>Chordata</taxon>
        <taxon>Craniata</taxon>
        <taxon>Vertebrata</taxon>
        <taxon>Euteleostomi</taxon>
        <taxon>Actinopterygii</taxon>
        <taxon>Neopterygii</taxon>
        <taxon>Teleostei</taxon>
        <taxon>Albuliformes</taxon>
        <taxon>Albulidae</taxon>
        <taxon>Albula</taxon>
    </lineage>
</organism>
<feature type="transmembrane region" description="Helical" evidence="2">
    <location>
        <begin position="43"/>
        <end position="65"/>
    </location>
</feature>
<feature type="region of interest" description="Disordered" evidence="1">
    <location>
        <begin position="1"/>
        <end position="33"/>
    </location>
</feature>
<dbReference type="AlphaFoldDB" id="A0A8T3CQD5"/>